<dbReference type="SUPFAM" id="SSF56112">
    <property type="entry name" value="Protein kinase-like (PK-like)"/>
    <property type="match status" value="1"/>
</dbReference>
<proteinExistence type="inferred from homology"/>
<evidence type="ECO:0000256" key="9">
    <source>
        <dbReference type="NCBIfam" id="TIGR00938"/>
    </source>
</evidence>
<comment type="catalytic activity">
    <reaction evidence="8">
        <text>L-homoserine + ATP = O-phospho-L-homoserine + ADP + H(+)</text>
        <dbReference type="Rhea" id="RHEA:13985"/>
        <dbReference type="ChEBI" id="CHEBI:15378"/>
        <dbReference type="ChEBI" id="CHEBI:30616"/>
        <dbReference type="ChEBI" id="CHEBI:57476"/>
        <dbReference type="ChEBI" id="CHEBI:57590"/>
        <dbReference type="ChEBI" id="CHEBI:456216"/>
        <dbReference type="EC" id="2.7.1.39"/>
    </reaction>
</comment>
<dbReference type="EC" id="2.7.1.39" evidence="8 9"/>
<comment type="caution">
    <text evidence="11">The sequence shown here is derived from an EMBL/GenBank/DDBJ whole genome shotgun (WGS) entry which is preliminary data.</text>
</comment>
<dbReference type="GO" id="GO:0005524">
    <property type="term" value="F:ATP binding"/>
    <property type="evidence" value="ECO:0007669"/>
    <property type="project" value="UniProtKB-KW"/>
</dbReference>
<evidence type="ECO:0000313" key="11">
    <source>
        <dbReference type="EMBL" id="MVZ97358.1"/>
    </source>
</evidence>
<dbReference type="EMBL" id="SDWJ01000001">
    <property type="protein sequence ID" value="MVZ97358.1"/>
    <property type="molecule type" value="Genomic_DNA"/>
</dbReference>
<dbReference type="InterPro" id="IPR011009">
    <property type="entry name" value="Kinase-like_dom_sf"/>
</dbReference>
<dbReference type="InterPro" id="IPR005280">
    <property type="entry name" value="Homoserine_kinase_II"/>
</dbReference>
<feature type="domain" description="Aminoglycoside phosphotransferase" evidence="10">
    <location>
        <begin position="27"/>
        <end position="253"/>
    </location>
</feature>
<protein>
    <recommendedName>
        <fullName evidence="8 9">Homoserine kinase</fullName>
        <shortName evidence="8">HK</shortName>
        <shortName evidence="8">HSK</shortName>
        <ecNumber evidence="8 9">2.7.1.39</ecNumber>
    </recommendedName>
</protein>
<dbReference type="UniPathway" id="UPA00050">
    <property type="reaction ID" value="UER00064"/>
</dbReference>
<dbReference type="NCBIfam" id="NF003558">
    <property type="entry name" value="PRK05231.1"/>
    <property type="match status" value="1"/>
</dbReference>
<dbReference type="RefSeq" id="WP_160353237.1">
    <property type="nucleotide sequence ID" value="NZ_SDWJ01000001.1"/>
</dbReference>
<name>A0A6I4M487_9SPHN</name>
<dbReference type="NCBIfam" id="TIGR00938">
    <property type="entry name" value="thrB_alt"/>
    <property type="match status" value="1"/>
</dbReference>
<keyword evidence="5 8" id="KW-0418">Kinase</keyword>
<evidence type="ECO:0000256" key="5">
    <source>
        <dbReference type="ARBA" id="ARBA00022777"/>
    </source>
</evidence>
<dbReference type="PANTHER" id="PTHR21064:SF6">
    <property type="entry name" value="AMINOGLYCOSIDE PHOSPHOTRANSFERASE DOMAIN-CONTAINING PROTEIN"/>
    <property type="match status" value="1"/>
</dbReference>
<evidence type="ECO:0000256" key="6">
    <source>
        <dbReference type="ARBA" id="ARBA00022840"/>
    </source>
</evidence>
<organism evidence="11 12">
    <name type="scientific">Sphingorhabdus profundilacus</name>
    <dbReference type="NCBI Taxonomy" id="2509718"/>
    <lineage>
        <taxon>Bacteria</taxon>
        <taxon>Pseudomonadati</taxon>
        <taxon>Pseudomonadota</taxon>
        <taxon>Alphaproteobacteria</taxon>
        <taxon>Sphingomonadales</taxon>
        <taxon>Sphingomonadaceae</taxon>
        <taxon>Sphingorhabdus</taxon>
    </lineage>
</organism>
<keyword evidence="3 8" id="KW-0791">Threonine biosynthesis</keyword>
<evidence type="ECO:0000256" key="3">
    <source>
        <dbReference type="ARBA" id="ARBA00022697"/>
    </source>
</evidence>
<dbReference type="OrthoDB" id="9777460at2"/>
<evidence type="ECO:0000313" key="12">
    <source>
        <dbReference type="Proteomes" id="UP000471147"/>
    </source>
</evidence>
<reference evidence="11 12" key="1">
    <citation type="submission" date="2019-01" db="EMBL/GenBank/DDBJ databases">
        <title>Sphingorhabdus lacus sp.nov., isolated from an oligotrophic freshwater lake.</title>
        <authorList>
            <person name="Park M."/>
        </authorList>
    </citation>
    <scope>NUCLEOTIDE SEQUENCE [LARGE SCALE GENOMIC DNA]</scope>
    <source>
        <strain evidence="11 12">IMCC26285</strain>
    </source>
</reference>
<comment type="pathway">
    <text evidence="8">Amino-acid biosynthesis; L-threonine biosynthesis; L-threonine from L-aspartate: step 4/5.</text>
</comment>
<evidence type="ECO:0000256" key="2">
    <source>
        <dbReference type="ARBA" id="ARBA00022679"/>
    </source>
</evidence>
<evidence type="ECO:0000256" key="8">
    <source>
        <dbReference type="HAMAP-Rule" id="MF_00301"/>
    </source>
</evidence>
<keyword evidence="1 8" id="KW-0028">Amino-acid biosynthesis</keyword>
<keyword evidence="12" id="KW-1185">Reference proteome</keyword>
<dbReference type="GO" id="GO:0004413">
    <property type="term" value="F:homoserine kinase activity"/>
    <property type="evidence" value="ECO:0007669"/>
    <property type="project" value="UniProtKB-UniRule"/>
</dbReference>
<dbReference type="PANTHER" id="PTHR21064">
    <property type="entry name" value="AMINOGLYCOSIDE PHOSPHOTRANSFERASE DOMAIN-CONTAINING PROTEIN-RELATED"/>
    <property type="match status" value="1"/>
</dbReference>
<dbReference type="Gene3D" id="3.90.1200.10">
    <property type="match status" value="1"/>
</dbReference>
<sequence length="321" mass="35874">MAVYTHLGPEQVSLFLSQYDVGDLIALKGIAEGVENSNYYLETTKNRFILTLYENRVDPADLPFFYALLKHLHEAGCKVPRFIADRDGRWLQEIAGRPACLIEFLHGVSVTQPNRLQAEATGAALGQMHAALADFQPQRPNSLGISVWRSLARQCTTSGLENIYQGLAQRIEAECDFLELHWPKDLPMGAIHADLFPDNVLMLGNQVTGLIDFYFACTDFCGFDLAVTHSAWCFAPDGSTFHPDLSAALLAGYNRHFAIDVPTRDALPLFLRGACLRFLLTRCYDWINTPANALVTRKDPLAFLRRLDFYSDKDNISAILG</sequence>
<dbReference type="Gene3D" id="3.30.200.20">
    <property type="entry name" value="Phosphorylase Kinase, domain 1"/>
    <property type="match status" value="1"/>
</dbReference>
<keyword evidence="6 8" id="KW-0067">ATP-binding</keyword>
<keyword evidence="4 8" id="KW-0547">Nucleotide-binding</keyword>
<comment type="similarity">
    <text evidence="7 8">Belongs to the pseudomonas-type ThrB family.</text>
</comment>
<evidence type="ECO:0000256" key="7">
    <source>
        <dbReference type="ARBA" id="ARBA00038240"/>
    </source>
</evidence>
<dbReference type="CDD" id="cd05153">
    <property type="entry name" value="HomoserineK_II"/>
    <property type="match status" value="1"/>
</dbReference>
<dbReference type="Proteomes" id="UP000471147">
    <property type="component" value="Unassembled WGS sequence"/>
</dbReference>
<dbReference type="InterPro" id="IPR050249">
    <property type="entry name" value="Pseudomonas-type_ThrB"/>
</dbReference>
<dbReference type="GO" id="GO:0009088">
    <property type="term" value="P:threonine biosynthetic process"/>
    <property type="evidence" value="ECO:0007669"/>
    <property type="project" value="UniProtKB-UniRule"/>
</dbReference>
<dbReference type="AlphaFoldDB" id="A0A6I4M487"/>
<accession>A0A6I4M487</accession>
<gene>
    <name evidence="8 11" type="primary">thrB</name>
    <name evidence="11" type="ORF">EUU23_06520</name>
</gene>
<keyword evidence="2 8" id="KW-0808">Transferase</keyword>
<evidence type="ECO:0000256" key="1">
    <source>
        <dbReference type="ARBA" id="ARBA00022605"/>
    </source>
</evidence>
<evidence type="ECO:0000256" key="4">
    <source>
        <dbReference type="ARBA" id="ARBA00022741"/>
    </source>
</evidence>
<dbReference type="InterPro" id="IPR002575">
    <property type="entry name" value="Aminoglycoside_PTrfase"/>
</dbReference>
<dbReference type="HAMAP" id="MF_00301">
    <property type="entry name" value="Homoser_kinase_2"/>
    <property type="match status" value="1"/>
</dbReference>
<dbReference type="Pfam" id="PF01636">
    <property type="entry name" value="APH"/>
    <property type="match status" value="1"/>
</dbReference>
<evidence type="ECO:0000259" key="10">
    <source>
        <dbReference type="Pfam" id="PF01636"/>
    </source>
</evidence>